<dbReference type="AlphaFoldDB" id="A0A9P6UET6"/>
<feature type="region of interest" description="Disordered" evidence="1">
    <location>
        <begin position="75"/>
        <end position="99"/>
    </location>
</feature>
<dbReference type="EMBL" id="JAAAIN010002742">
    <property type="protein sequence ID" value="KAG0290445.1"/>
    <property type="molecule type" value="Genomic_DNA"/>
</dbReference>
<dbReference type="Proteomes" id="UP000823405">
    <property type="component" value="Unassembled WGS sequence"/>
</dbReference>
<organism evidence="2 3">
    <name type="scientific">Linnemannia gamsii</name>
    <dbReference type="NCBI Taxonomy" id="64522"/>
    <lineage>
        <taxon>Eukaryota</taxon>
        <taxon>Fungi</taxon>
        <taxon>Fungi incertae sedis</taxon>
        <taxon>Mucoromycota</taxon>
        <taxon>Mortierellomycotina</taxon>
        <taxon>Mortierellomycetes</taxon>
        <taxon>Mortierellales</taxon>
        <taxon>Mortierellaceae</taxon>
        <taxon>Linnemannia</taxon>
    </lineage>
</organism>
<feature type="compositionally biased region" description="Low complexity" evidence="1">
    <location>
        <begin position="75"/>
        <end position="98"/>
    </location>
</feature>
<evidence type="ECO:0000313" key="3">
    <source>
        <dbReference type="Proteomes" id="UP000823405"/>
    </source>
</evidence>
<protein>
    <submittedName>
        <fullName evidence="2">Uncharacterized protein</fullName>
    </submittedName>
</protein>
<name>A0A9P6UET6_9FUNG</name>
<gene>
    <name evidence="2" type="ORF">BGZ97_006173</name>
</gene>
<reference evidence="2" key="1">
    <citation type="journal article" date="2020" name="Fungal Divers.">
        <title>Resolving the Mortierellaceae phylogeny through synthesis of multi-gene phylogenetics and phylogenomics.</title>
        <authorList>
            <person name="Vandepol N."/>
            <person name="Liber J."/>
            <person name="Desiro A."/>
            <person name="Na H."/>
            <person name="Kennedy M."/>
            <person name="Barry K."/>
            <person name="Grigoriev I.V."/>
            <person name="Miller A.N."/>
            <person name="O'Donnell K."/>
            <person name="Stajich J.E."/>
            <person name="Bonito G."/>
        </authorList>
    </citation>
    <scope>NUCLEOTIDE SEQUENCE</scope>
    <source>
        <strain evidence="2">NVP60</strain>
    </source>
</reference>
<accession>A0A9P6UET6</accession>
<feature type="region of interest" description="Disordered" evidence="1">
    <location>
        <begin position="1"/>
        <end position="34"/>
    </location>
</feature>
<sequence length="125" mass="12607">MTTIVVNTSEETRPQQEPTVPATEEEEGTGTFIGTTTKDRSIATVHVICISATAGHPTTTTTASTVPTATTAATATTATASTANAPTTATTATTSTTTGRGRASCEVSIICIGGFNKNYAYGSAI</sequence>
<comment type="caution">
    <text evidence="2">The sequence shown here is derived from an EMBL/GenBank/DDBJ whole genome shotgun (WGS) entry which is preliminary data.</text>
</comment>
<evidence type="ECO:0000256" key="1">
    <source>
        <dbReference type="SAM" id="MobiDB-lite"/>
    </source>
</evidence>
<keyword evidence="3" id="KW-1185">Reference proteome</keyword>
<evidence type="ECO:0000313" key="2">
    <source>
        <dbReference type="EMBL" id="KAG0290445.1"/>
    </source>
</evidence>
<proteinExistence type="predicted"/>